<evidence type="ECO:0000313" key="8">
    <source>
        <dbReference type="EMBL" id="MXV17160.1"/>
    </source>
</evidence>
<organism evidence="8 9">
    <name type="scientific">Hufsiella ginkgonis</name>
    <dbReference type="NCBI Taxonomy" id="2695274"/>
    <lineage>
        <taxon>Bacteria</taxon>
        <taxon>Pseudomonadati</taxon>
        <taxon>Bacteroidota</taxon>
        <taxon>Sphingobacteriia</taxon>
        <taxon>Sphingobacteriales</taxon>
        <taxon>Sphingobacteriaceae</taxon>
        <taxon>Hufsiella</taxon>
    </lineage>
</organism>
<dbReference type="GO" id="GO:0005886">
    <property type="term" value="C:plasma membrane"/>
    <property type="evidence" value="ECO:0007669"/>
    <property type="project" value="InterPro"/>
</dbReference>
<feature type="transmembrane region" description="Helical" evidence="6">
    <location>
        <begin position="12"/>
        <end position="32"/>
    </location>
</feature>
<evidence type="ECO:0000259" key="7">
    <source>
        <dbReference type="Pfam" id="PF04357"/>
    </source>
</evidence>
<dbReference type="GO" id="GO:0090313">
    <property type="term" value="P:regulation of protein targeting to membrane"/>
    <property type="evidence" value="ECO:0007669"/>
    <property type="project" value="TreeGrafter"/>
</dbReference>
<dbReference type="Pfam" id="PF05359">
    <property type="entry name" value="DUF748"/>
    <property type="match status" value="1"/>
</dbReference>
<evidence type="ECO:0000256" key="3">
    <source>
        <dbReference type="ARBA" id="ARBA00022989"/>
    </source>
</evidence>
<gene>
    <name evidence="8" type="ORF">GS398_17800</name>
</gene>
<dbReference type="GO" id="GO:0009306">
    <property type="term" value="P:protein secretion"/>
    <property type="evidence" value="ECO:0007669"/>
    <property type="project" value="InterPro"/>
</dbReference>
<dbReference type="RefSeq" id="WP_160908160.1">
    <property type="nucleotide sequence ID" value="NZ_WVHS01000004.1"/>
</dbReference>
<accession>A0A7K1Y1N3</accession>
<protein>
    <submittedName>
        <fullName evidence="8">Translocation/assembly module TamB</fullName>
    </submittedName>
</protein>
<evidence type="ECO:0000256" key="2">
    <source>
        <dbReference type="ARBA" id="ARBA00022692"/>
    </source>
</evidence>
<feature type="domain" description="Translocation and assembly module TamB C-terminal" evidence="7">
    <location>
        <begin position="1190"/>
        <end position="1634"/>
    </location>
</feature>
<dbReference type="InterPro" id="IPR007452">
    <property type="entry name" value="TamB_C"/>
</dbReference>
<dbReference type="PANTHER" id="PTHR30441">
    <property type="entry name" value="DUF748 DOMAIN-CONTAINING PROTEIN"/>
    <property type="match status" value="1"/>
</dbReference>
<dbReference type="EMBL" id="WVHS01000004">
    <property type="protein sequence ID" value="MXV17160.1"/>
    <property type="molecule type" value="Genomic_DNA"/>
</dbReference>
<keyword evidence="2 6" id="KW-0812">Transmembrane</keyword>
<dbReference type="InterPro" id="IPR008023">
    <property type="entry name" value="DUF748"/>
</dbReference>
<reference evidence="8 9" key="1">
    <citation type="submission" date="2019-11" db="EMBL/GenBank/DDBJ databases">
        <title>Pedobacter sp. HMF7056 Genome sequencing and assembly.</title>
        <authorList>
            <person name="Kang H."/>
            <person name="Kim H."/>
            <person name="Joh K."/>
        </authorList>
    </citation>
    <scope>NUCLEOTIDE SEQUENCE [LARGE SCALE GENOMIC DNA]</scope>
    <source>
        <strain evidence="8 9">HMF7056</strain>
    </source>
</reference>
<keyword evidence="4 6" id="KW-0472">Membrane</keyword>
<evidence type="ECO:0000256" key="4">
    <source>
        <dbReference type="ARBA" id="ARBA00023136"/>
    </source>
</evidence>
<comment type="subcellular location">
    <subcellularLocation>
        <location evidence="1">Membrane</location>
        <topology evidence="1">Single-pass membrane protein</topology>
    </subcellularLocation>
</comment>
<evidence type="ECO:0000256" key="5">
    <source>
        <dbReference type="SAM" id="MobiDB-lite"/>
    </source>
</evidence>
<proteinExistence type="predicted"/>
<evidence type="ECO:0000256" key="1">
    <source>
        <dbReference type="ARBA" id="ARBA00004167"/>
    </source>
</evidence>
<dbReference type="InterPro" id="IPR052894">
    <property type="entry name" value="AsmA-related"/>
</dbReference>
<dbReference type="Pfam" id="PF04357">
    <property type="entry name" value="TamB"/>
    <property type="match status" value="1"/>
</dbReference>
<comment type="caution">
    <text evidence="8">The sequence shown here is derived from an EMBL/GenBank/DDBJ whole genome shotgun (WGS) entry which is preliminary data.</text>
</comment>
<feature type="region of interest" description="Disordered" evidence="5">
    <location>
        <begin position="1660"/>
        <end position="1691"/>
    </location>
</feature>
<sequence>MKKIGLISLKVILWLIGIVIFLVILLFVLIRVPAVQNFARKKAVNYLEGKIGTKVEINKISLNLPKLLVLEDVYFEDQRKDTLIAGDTLKVDISLLKLLDNKLEINEIDLRGVTANISRTADSVFNYDYIVKAFAGEQKKTPKPEDTTSTMKFSIDKINLDRIRARFKDAITANDADVYLGHFDTRVKDFDLDKMKFSIPAIRLSGLNAKILQTKPLAAAEPAAVDSAEATQPFNMDLQLGTIDLNRISVDYRNDVSAIKATIDIPKMEAETDKIDLRNQRVDLRNITLENAGILFVLGKKEQAKVVANEAAKEASSAAANWRVFADEIALTNNNIRFDNYNLPVQKRGMDFAHLDIKQLSIGLEKLVYGIDTISGTINSGSFSEKSGFSLKELKTKFFYGAKAAYLDDLYARTSRSILLNNIRLEYPSIESLTKNPGELRVDANLDGSRLGLRDVLTFMPTMATMNPFKSSPDAILNIDGKVNGLVKDLNIPSLRISGFRNTRVVASARIKGLPDMNKAYFDVKINDFTTHSADIFALAPPGTIPANIRLPESIKLKGTFKGGVTSFTTDLDLNSSFGSAKTVAFYNAKVKGSEKYKANIKLFNFNAGRLIKQDTTIGKITMVANVAGTGLDPKKLTANFDGKVIRAEYNHYGYRNLVVKGSARNGDIAATANMTDANLDFDLDMTANLSQKYPRVKLVLDLDSANLQQLHFMKDDLRFHGKLVADLATADPDYLNGTIDLTNAVIARGRERYQLDSVSVVSTATADSNTLKLRSEILSANVAGKYKLTQVGFALQDLVNRYFAIGAPPAKPYVYDPQVMTFNAKLANGPLLAKFVPDLKELATVNISGRFNSAAGELIVNASAPRVLYGTNDLNNLQFSLNTGNNALNYSASVARVATPQLQLLNTTISGKAQNNILTTDVQVKDKDKKLHYRIAGALTSSNPDFRFTLQPDGLMLNYQPWTVGSGNEIRFGGNGIEATNFVLSNANQRLSVNTTPPGLNNPLKIDFSNFKIETLTSIIKKDSLLVGGTINGTALASNLQASPTFTADMNVRDFNFRGDTLGNVAMKVNNERPNVFAANVSITGNGNQLLLNGNYNTGSSSFDMDLDIANLNIKSIEGFTFGAINNSRGSINGKLKITGTADAPKIRGGVNFNQAGFRVVMLNSDFRIRDNQVAFNEEGIGFKDFTVIDSAGNTASLQGTIYTKTYTDYRFDLDLNADNFRAINSTAKDNELYYGQVYLNSRLHIGGTITSPTVDGSLKVNEKTKFTIVLPQTDPAIEEREGIVEFVDMDNPDLAAILSSKLDSLNQSTITGMDVSMNLEVDKNAEFNIIIDEGNGDFLKVRGEAQLNAGIDPSGKITLTGTYNLEEGAYELSFNFLKRRFEIKRGSTMTWTGEPTTADVNLTATYVANTSPLDLVDNTLGDAPASQRNTYKQKLPFEVNLTMKGELLKPEISFDIVLPERNYNVSSEVTGTVNDRLTQLRQEPSELNKQVFALLLLNRFVGENPFASSASGGGGAATLARQSVSKLLSEQLNNLAGDLIGGVELNFDLESTEDYTTGQLANRTDLNVGLSKRLLNDRLKVNIGSNFELEGPKQPGARTSNLAGDVSVEYQLSKNGRYLLRAYQKNEYQVALQGQVIETGVGFVLTMDYNRFKEIFQQRTQEDKRRRRAERDAKKEAKKEEKKEDKTDE</sequence>
<evidence type="ECO:0000256" key="6">
    <source>
        <dbReference type="SAM" id="Phobius"/>
    </source>
</evidence>
<name>A0A7K1Y1N3_9SPHI</name>
<keyword evidence="9" id="KW-1185">Reference proteome</keyword>
<dbReference type="Proteomes" id="UP000451233">
    <property type="component" value="Unassembled WGS sequence"/>
</dbReference>
<dbReference type="PANTHER" id="PTHR30441:SF8">
    <property type="entry name" value="DUF748 DOMAIN-CONTAINING PROTEIN"/>
    <property type="match status" value="1"/>
</dbReference>
<keyword evidence="3 6" id="KW-1133">Transmembrane helix</keyword>
<evidence type="ECO:0000313" key="9">
    <source>
        <dbReference type="Proteomes" id="UP000451233"/>
    </source>
</evidence>